<feature type="active site" evidence="7">
    <location>
        <position position="387"/>
    </location>
</feature>
<organism evidence="9 10">
    <name type="scientific">Photobacterium gaetbulicola</name>
    <dbReference type="NCBI Taxonomy" id="1295392"/>
    <lineage>
        <taxon>Bacteria</taxon>
        <taxon>Pseudomonadati</taxon>
        <taxon>Pseudomonadota</taxon>
        <taxon>Gammaproteobacteria</taxon>
        <taxon>Vibrionales</taxon>
        <taxon>Vibrionaceae</taxon>
        <taxon>Photobacterium</taxon>
    </lineage>
</organism>
<keyword evidence="5 7" id="KW-0413">Isomerase</keyword>
<evidence type="ECO:0000256" key="5">
    <source>
        <dbReference type="ARBA" id="ARBA00023235"/>
    </source>
</evidence>
<dbReference type="Pfam" id="PF00342">
    <property type="entry name" value="PGI"/>
    <property type="match status" value="1"/>
</dbReference>
<evidence type="ECO:0000256" key="1">
    <source>
        <dbReference type="ARBA" id="ARBA00004926"/>
    </source>
</evidence>
<evidence type="ECO:0000256" key="6">
    <source>
        <dbReference type="ARBA" id="ARBA00029321"/>
    </source>
</evidence>
<evidence type="ECO:0000256" key="7">
    <source>
        <dbReference type="HAMAP-Rule" id="MF_00473"/>
    </source>
</evidence>
<protein>
    <recommendedName>
        <fullName evidence="7">Glucose-6-phosphate isomerase</fullName>
        <shortName evidence="7">GPI</shortName>
        <ecNumber evidence="7">5.3.1.9</ecNumber>
    </recommendedName>
    <alternativeName>
        <fullName evidence="7">Phosphoglucose isomerase</fullName>
        <shortName evidence="7">PGI</shortName>
    </alternativeName>
    <alternativeName>
        <fullName evidence="7">Phosphohexose isomerase</fullName>
        <shortName evidence="7">PHI</shortName>
    </alternativeName>
</protein>
<evidence type="ECO:0000256" key="2">
    <source>
        <dbReference type="ARBA" id="ARBA00006604"/>
    </source>
</evidence>
<dbReference type="GO" id="GO:0006094">
    <property type="term" value="P:gluconeogenesis"/>
    <property type="evidence" value="ECO:0007669"/>
    <property type="project" value="UniProtKB-UniRule"/>
</dbReference>
<dbReference type="PANTHER" id="PTHR11469">
    <property type="entry name" value="GLUCOSE-6-PHOSPHATE ISOMERASE"/>
    <property type="match status" value="1"/>
</dbReference>
<feature type="active site" description="Proton donor" evidence="7">
    <location>
        <position position="356"/>
    </location>
</feature>
<dbReference type="GO" id="GO:0051156">
    <property type="term" value="P:glucose 6-phosphate metabolic process"/>
    <property type="evidence" value="ECO:0007669"/>
    <property type="project" value="TreeGrafter"/>
</dbReference>
<comment type="pathway">
    <text evidence="1 7 8">Carbohydrate degradation; glycolysis; D-glyceraldehyde 3-phosphate and glycerone phosphate from D-glucose: step 2/4.</text>
</comment>
<evidence type="ECO:0000313" key="10">
    <source>
        <dbReference type="Proteomes" id="UP000031278"/>
    </source>
</evidence>
<dbReference type="UniPathway" id="UPA00138"/>
<dbReference type="GO" id="GO:0004347">
    <property type="term" value="F:glucose-6-phosphate isomerase activity"/>
    <property type="evidence" value="ECO:0007669"/>
    <property type="project" value="UniProtKB-UniRule"/>
</dbReference>
<dbReference type="InterPro" id="IPR023096">
    <property type="entry name" value="G6P_Isomerase_C"/>
</dbReference>
<dbReference type="FunFam" id="3.40.50.10490:FF:000004">
    <property type="entry name" value="Glucose-6-phosphate isomerase"/>
    <property type="match status" value="1"/>
</dbReference>
<dbReference type="InterPro" id="IPR001672">
    <property type="entry name" value="G6P_Isomerase"/>
</dbReference>
<dbReference type="InterPro" id="IPR035482">
    <property type="entry name" value="SIS_PGI_2"/>
</dbReference>
<dbReference type="RefSeq" id="WP_039466465.1">
    <property type="nucleotide sequence ID" value="NZ_JWLZ01000187.1"/>
</dbReference>
<dbReference type="InterPro" id="IPR018189">
    <property type="entry name" value="Phosphoglucose_isomerase_CS"/>
</dbReference>
<dbReference type="PROSITE" id="PS00174">
    <property type="entry name" value="P_GLUCOSE_ISOMERASE_2"/>
    <property type="match status" value="1"/>
</dbReference>
<dbReference type="EMBL" id="JWLZ01000187">
    <property type="protein sequence ID" value="KHT61945.1"/>
    <property type="molecule type" value="Genomic_DNA"/>
</dbReference>
<keyword evidence="4 7" id="KW-0324">Glycolysis</keyword>
<comment type="similarity">
    <text evidence="2 7 8">Belongs to the GPI family.</text>
</comment>
<feature type="active site" evidence="7">
    <location>
        <position position="515"/>
    </location>
</feature>
<evidence type="ECO:0000256" key="4">
    <source>
        <dbReference type="ARBA" id="ARBA00023152"/>
    </source>
</evidence>
<comment type="caution">
    <text evidence="9">The sequence shown here is derived from an EMBL/GenBank/DDBJ whole genome shotgun (WGS) entry which is preliminary data.</text>
</comment>
<dbReference type="Proteomes" id="UP000031278">
    <property type="component" value="Unassembled WGS sequence"/>
</dbReference>
<dbReference type="PANTHER" id="PTHR11469:SF1">
    <property type="entry name" value="GLUCOSE-6-PHOSPHATE ISOMERASE"/>
    <property type="match status" value="1"/>
</dbReference>
<dbReference type="NCBIfam" id="NF001211">
    <property type="entry name" value="PRK00179.1"/>
    <property type="match status" value="1"/>
</dbReference>
<comment type="subcellular location">
    <subcellularLocation>
        <location evidence="7">Cytoplasm</location>
    </subcellularLocation>
</comment>
<dbReference type="GO" id="GO:0005829">
    <property type="term" value="C:cytosol"/>
    <property type="evidence" value="ECO:0007669"/>
    <property type="project" value="TreeGrafter"/>
</dbReference>
<proteinExistence type="inferred from homology"/>
<dbReference type="HAMAP" id="MF_00473">
    <property type="entry name" value="G6P_isomerase"/>
    <property type="match status" value="1"/>
</dbReference>
<dbReference type="SUPFAM" id="SSF53697">
    <property type="entry name" value="SIS domain"/>
    <property type="match status" value="1"/>
</dbReference>
<comment type="catalytic activity">
    <reaction evidence="6 7 8">
        <text>alpha-D-glucose 6-phosphate = beta-D-fructose 6-phosphate</text>
        <dbReference type="Rhea" id="RHEA:11816"/>
        <dbReference type="ChEBI" id="CHEBI:57634"/>
        <dbReference type="ChEBI" id="CHEBI:58225"/>
        <dbReference type="EC" id="5.3.1.9"/>
    </reaction>
</comment>
<keyword evidence="3 7" id="KW-0312">Gluconeogenesis</keyword>
<comment type="pathway">
    <text evidence="7">Carbohydrate biosynthesis; gluconeogenesis.</text>
</comment>
<dbReference type="PRINTS" id="PR00662">
    <property type="entry name" value="G6PISOMERASE"/>
</dbReference>
<dbReference type="EC" id="5.3.1.9" evidence="7"/>
<dbReference type="GO" id="GO:0048029">
    <property type="term" value="F:monosaccharide binding"/>
    <property type="evidence" value="ECO:0007669"/>
    <property type="project" value="TreeGrafter"/>
</dbReference>
<dbReference type="GO" id="GO:0097367">
    <property type="term" value="F:carbohydrate derivative binding"/>
    <property type="evidence" value="ECO:0007669"/>
    <property type="project" value="InterPro"/>
</dbReference>
<accession>A0A0B9GAL3</accession>
<dbReference type="GO" id="GO:0006096">
    <property type="term" value="P:glycolytic process"/>
    <property type="evidence" value="ECO:0007669"/>
    <property type="project" value="UniProtKB-UniRule"/>
</dbReference>
<dbReference type="PROSITE" id="PS51463">
    <property type="entry name" value="P_GLUCOSE_ISOMERASE_3"/>
    <property type="match status" value="1"/>
</dbReference>
<dbReference type="FunFam" id="1.10.1390.10:FF:000001">
    <property type="entry name" value="Glucose-6-phosphate isomerase"/>
    <property type="match status" value="1"/>
</dbReference>
<evidence type="ECO:0000256" key="3">
    <source>
        <dbReference type="ARBA" id="ARBA00022432"/>
    </source>
</evidence>
<reference evidence="9 10" key="1">
    <citation type="submission" date="2014-12" db="EMBL/GenBank/DDBJ databases">
        <title>Genome sequencing of Photobacterium gaetbulicola AD005a.</title>
        <authorList>
            <person name="Adrian T.G.S."/>
            <person name="Chan K.G."/>
        </authorList>
    </citation>
    <scope>NUCLEOTIDE SEQUENCE [LARGE SCALE GENOMIC DNA]</scope>
    <source>
        <strain evidence="9 10">AD005a</strain>
    </source>
</reference>
<name>A0A0B9GAL3_9GAMM</name>
<sequence length="550" mass="60636">MLKNINPTQTEAWKALTAHFEDAQDLQLSELFASDSERFNTFSANFGDDILLDFSKNLITEETMGKLFALAEQTEVKAAIADLFSGEKINKTENRAVLHSALRNRSNTPIMVDGEDVMPNVNAVLEKMKAFTARIVDGEWKGYTGKEITDVVNIGIGGSDLGPYMVTEALAPYKTRLSMHFVSNVDGTHIAETLKGLNPETTLFLIASKTFTTQETMTNAHSARDWFLASAGDQAHVAKHFAALSTNAQSVADFGIDTDNMFEFWDWVGGRYSLCSAIGLSISLAIGFDNFVALLDGAHAMDKHFAEAPLEQNLPVILALIGIWYNNFHGAESEAILPYDQYLHRFAAYFQQGNMESNGKCVDRGGNPIDYQTGPIIWGEPGTNGQHAFYQLIHQGTKLIPCDFIAPAISHNPLSDHHPKLMANFFAQTEALAFGKTKEQVEAEFLAAGKTLEEVAELVPFKVFDGNRPTNSILVKQVTPSVLGSLIALYEHKIFTQGVIWNIYSFDQWGVELGKQLANKILPELGGDEAIASHDSSTNGLINAFKQWRQ</sequence>
<dbReference type="InterPro" id="IPR035476">
    <property type="entry name" value="SIS_PGI_1"/>
</dbReference>
<keyword evidence="7" id="KW-0963">Cytoplasm</keyword>
<dbReference type="InterPro" id="IPR046348">
    <property type="entry name" value="SIS_dom_sf"/>
</dbReference>
<dbReference type="Gene3D" id="1.10.1390.10">
    <property type="match status" value="1"/>
</dbReference>
<dbReference type="AlphaFoldDB" id="A0A0B9GAL3"/>
<dbReference type="UniPathway" id="UPA00109">
    <property type="reaction ID" value="UER00181"/>
</dbReference>
<evidence type="ECO:0000256" key="8">
    <source>
        <dbReference type="RuleBase" id="RU000612"/>
    </source>
</evidence>
<dbReference type="Gene3D" id="3.40.50.10490">
    <property type="entry name" value="Glucose-6-phosphate isomerase like protein, domain 1"/>
    <property type="match status" value="2"/>
</dbReference>
<evidence type="ECO:0000313" key="9">
    <source>
        <dbReference type="EMBL" id="KHT61945.1"/>
    </source>
</evidence>
<dbReference type="CDD" id="cd05016">
    <property type="entry name" value="SIS_PGI_2"/>
    <property type="match status" value="1"/>
</dbReference>
<gene>
    <name evidence="7 9" type="primary">pgi</name>
    <name evidence="9" type="ORF">RJ45_20060</name>
</gene>
<dbReference type="PROSITE" id="PS00765">
    <property type="entry name" value="P_GLUCOSE_ISOMERASE_1"/>
    <property type="match status" value="1"/>
</dbReference>
<comment type="function">
    <text evidence="7">Catalyzes the reversible isomerization of glucose-6-phosphate to fructose-6-phosphate.</text>
</comment>
<dbReference type="CDD" id="cd05015">
    <property type="entry name" value="SIS_PGI_1"/>
    <property type="match status" value="1"/>
</dbReference>